<evidence type="ECO:0000313" key="2">
    <source>
        <dbReference type="EMBL" id="KAK2034072.1"/>
    </source>
</evidence>
<name>A0AAD9HTJ6_9PEZI</name>
<dbReference type="EMBL" id="MU842817">
    <property type="protein sequence ID" value="KAK2034072.1"/>
    <property type="molecule type" value="Genomic_DNA"/>
</dbReference>
<evidence type="ECO:0000313" key="3">
    <source>
        <dbReference type="Proteomes" id="UP001232148"/>
    </source>
</evidence>
<gene>
    <name evidence="2" type="ORF">LX32DRAFT_7921</name>
</gene>
<reference evidence="2" key="1">
    <citation type="submission" date="2021-06" db="EMBL/GenBank/DDBJ databases">
        <title>Comparative genomics, transcriptomics and evolutionary studies reveal genomic signatures of adaptation to plant cell wall in hemibiotrophic fungi.</title>
        <authorList>
            <consortium name="DOE Joint Genome Institute"/>
            <person name="Baroncelli R."/>
            <person name="Diaz J.F."/>
            <person name="Benocci T."/>
            <person name="Peng M."/>
            <person name="Battaglia E."/>
            <person name="Haridas S."/>
            <person name="Andreopoulos W."/>
            <person name="Labutti K."/>
            <person name="Pangilinan J."/>
            <person name="Floch G.L."/>
            <person name="Makela M.R."/>
            <person name="Henrissat B."/>
            <person name="Grigoriev I.V."/>
            <person name="Crouch J.A."/>
            <person name="De Vries R.P."/>
            <person name="Sukno S.A."/>
            <person name="Thon M.R."/>
        </authorList>
    </citation>
    <scope>NUCLEOTIDE SEQUENCE</scope>
    <source>
        <strain evidence="2">MAFF235873</strain>
    </source>
</reference>
<keyword evidence="1" id="KW-0732">Signal</keyword>
<accession>A0AAD9HTJ6</accession>
<sequence length="99" mass="11342">MHLHYCYNLLVCLGCWLSFLFPHAGQTPPLLPHYLGIRHRATPTALGILPFRVVSSSRSSSRPFLSHQRTTPPPFSWFTHSFLPCSSYRKPRRTGSQSF</sequence>
<proteinExistence type="predicted"/>
<comment type="caution">
    <text evidence="2">The sequence shown here is derived from an EMBL/GenBank/DDBJ whole genome shotgun (WGS) entry which is preliminary data.</text>
</comment>
<evidence type="ECO:0000256" key="1">
    <source>
        <dbReference type="SAM" id="SignalP"/>
    </source>
</evidence>
<feature type="signal peptide" evidence="1">
    <location>
        <begin position="1"/>
        <end position="26"/>
    </location>
</feature>
<dbReference type="AlphaFoldDB" id="A0AAD9HTJ6"/>
<organism evidence="2 3">
    <name type="scientific">Colletotrichum zoysiae</name>
    <dbReference type="NCBI Taxonomy" id="1216348"/>
    <lineage>
        <taxon>Eukaryota</taxon>
        <taxon>Fungi</taxon>
        <taxon>Dikarya</taxon>
        <taxon>Ascomycota</taxon>
        <taxon>Pezizomycotina</taxon>
        <taxon>Sordariomycetes</taxon>
        <taxon>Hypocreomycetidae</taxon>
        <taxon>Glomerellales</taxon>
        <taxon>Glomerellaceae</taxon>
        <taxon>Colletotrichum</taxon>
        <taxon>Colletotrichum graminicola species complex</taxon>
    </lineage>
</organism>
<keyword evidence="3" id="KW-1185">Reference proteome</keyword>
<evidence type="ECO:0008006" key="4">
    <source>
        <dbReference type="Google" id="ProtNLM"/>
    </source>
</evidence>
<protein>
    <recommendedName>
        <fullName evidence="4">Secreted protein</fullName>
    </recommendedName>
</protein>
<feature type="chain" id="PRO_5042223631" description="Secreted protein" evidence="1">
    <location>
        <begin position="27"/>
        <end position="99"/>
    </location>
</feature>
<dbReference type="Proteomes" id="UP001232148">
    <property type="component" value="Unassembled WGS sequence"/>
</dbReference>